<comment type="caution">
    <text evidence="1">The sequence shown here is derived from an EMBL/GenBank/DDBJ whole genome shotgun (WGS) entry which is preliminary data.</text>
</comment>
<sequence length="363" mass="40151">MAITITIAPHPASVIPFPTSNATSPLQILTDLLFSTPSLIQSSFQSSSLAPVLLPNRNGFVHTITTSYNNHHHVTIRPEDVWMAIISQFSFYVNAHAEELRGKFVSHKGKVGLEVVYDHGSRFTVDIADFTNQIGGLLEKKIVDEGLRKWILPAFTTTTQDDVVAASVVMMGTMQAYFTYQMTICCGIPSVTLLGEKRDYEEILRRVGRLGEYGEEALEFGKGLVPVLEGMVKTFEEGEGSQEVKRFWETVCDYHGGSGMNHYSGWITAFCFWKANGDKLTKDWVDVEDIPAGFTKVPVRIDDKGEKIEAEMLAGSVAVVCSSSGKMSLAAPDYARGLVGAQREQIVGIDSMQPQIGWFMYEK</sequence>
<evidence type="ECO:0000313" key="1">
    <source>
        <dbReference type="EMBL" id="KAK0613358.1"/>
    </source>
</evidence>
<proteinExistence type="predicted"/>
<dbReference type="Proteomes" id="UP001175000">
    <property type="component" value="Unassembled WGS sequence"/>
</dbReference>
<reference evidence="1" key="1">
    <citation type="submission" date="2023-06" db="EMBL/GenBank/DDBJ databases">
        <title>Genome-scale phylogeny and comparative genomics of the fungal order Sordariales.</title>
        <authorList>
            <consortium name="Lawrence Berkeley National Laboratory"/>
            <person name="Hensen N."/>
            <person name="Bonometti L."/>
            <person name="Westerberg I."/>
            <person name="Brannstrom I.O."/>
            <person name="Guillou S."/>
            <person name="Cros-Aarteil S."/>
            <person name="Calhoun S."/>
            <person name="Haridas S."/>
            <person name="Kuo A."/>
            <person name="Mondo S."/>
            <person name="Pangilinan J."/>
            <person name="Riley R."/>
            <person name="Labutti K."/>
            <person name="Andreopoulos B."/>
            <person name="Lipzen A."/>
            <person name="Chen C."/>
            <person name="Yanf M."/>
            <person name="Daum C."/>
            <person name="Ng V."/>
            <person name="Clum A."/>
            <person name="Steindorff A."/>
            <person name="Ohm R."/>
            <person name="Martin F."/>
            <person name="Silar P."/>
            <person name="Natvig D."/>
            <person name="Lalanne C."/>
            <person name="Gautier V."/>
            <person name="Ament-Velasquez S.L."/>
            <person name="Kruys A."/>
            <person name="Hutchinson M.I."/>
            <person name="Powell A.J."/>
            <person name="Barry K."/>
            <person name="Miller A.N."/>
            <person name="Grigoriev I.V."/>
            <person name="Debuchy R."/>
            <person name="Gladieux P."/>
            <person name="Thoren M.H."/>
            <person name="Johannesson H."/>
        </authorList>
    </citation>
    <scope>NUCLEOTIDE SEQUENCE</scope>
    <source>
        <strain evidence="1">CBS 606.72</strain>
    </source>
</reference>
<keyword evidence="2" id="KW-1185">Reference proteome</keyword>
<name>A0AA40BTS2_9PEZI</name>
<organism evidence="1 2">
    <name type="scientific">Immersiella caudata</name>
    <dbReference type="NCBI Taxonomy" id="314043"/>
    <lineage>
        <taxon>Eukaryota</taxon>
        <taxon>Fungi</taxon>
        <taxon>Dikarya</taxon>
        <taxon>Ascomycota</taxon>
        <taxon>Pezizomycotina</taxon>
        <taxon>Sordariomycetes</taxon>
        <taxon>Sordariomycetidae</taxon>
        <taxon>Sordariales</taxon>
        <taxon>Lasiosphaeriaceae</taxon>
        <taxon>Immersiella</taxon>
    </lineage>
</organism>
<protein>
    <submittedName>
        <fullName evidence="1">Uncharacterized protein</fullName>
    </submittedName>
</protein>
<accession>A0AA40BTS2</accession>
<dbReference type="AlphaFoldDB" id="A0AA40BTS2"/>
<dbReference type="EMBL" id="JAULSU010000006">
    <property type="protein sequence ID" value="KAK0613358.1"/>
    <property type="molecule type" value="Genomic_DNA"/>
</dbReference>
<dbReference type="InterPro" id="IPR025533">
    <property type="entry name" value="DUF4419"/>
</dbReference>
<dbReference type="PANTHER" id="PTHR31252">
    <property type="entry name" value="DUF4419 DOMAIN-CONTAINING PROTEIN"/>
    <property type="match status" value="1"/>
</dbReference>
<gene>
    <name evidence="1" type="ORF">B0T14DRAFT_526077</name>
</gene>
<evidence type="ECO:0000313" key="2">
    <source>
        <dbReference type="Proteomes" id="UP001175000"/>
    </source>
</evidence>
<dbReference type="PANTHER" id="PTHR31252:SF11">
    <property type="entry name" value="DUF4419 DOMAIN-CONTAINING PROTEIN"/>
    <property type="match status" value="1"/>
</dbReference>
<dbReference type="Pfam" id="PF14388">
    <property type="entry name" value="DUF4419"/>
    <property type="match status" value="1"/>
</dbReference>